<dbReference type="AlphaFoldDB" id="A0AAD6VI45"/>
<evidence type="ECO:0000313" key="1">
    <source>
        <dbReference type="EMBL" id="KAJ7213458.1"/>
    </source>
</evidence>
<name>A0AAD6VI45_9AGAR</name>
<evidence type="ECO:0000313" key="2">
    <source>
        <dbReference type="Proteomes" id="UP001219525"/>
    </source>
</evidence>
<dbReference type="EMBL" id="JARJCW010000021">
    <property type="protein sequence ID" value="KAJ7213458.1"/>
    <property type="molecule type" value="Genomic_DNA"/>
</dbReference>
<sequence length="182" mass="19782">MGDDDGVYLRIQGGATSRQYEHYRALCNSRVNRFGADPLAGAVGAEVEEEARAAHASGWRAQILAEIGNSTDSHPEVRVAPVADSCGERGQIDVARVLLVVKEMAWFQGRIRRPEKKRRGRGGVDACATKDATMGDRDGERACLDSLRYRAYNGCEERKGLAYCVAGGWRVAGSGVSTRDVH</sequence>
<organism evidence="1 2">
    <name type="scientific">Mycena pura</name>
    <dbReference type="NCBI Taxonomy" id="153505"/>
    <lineage>
        <taxon>Eukaryota</taxon>
        <taxon>Fungi</taxon>
        <taxon>Dikarya</taxon>
        <taxon>Basidiomycota</taxon>
        <taxon>Agaricomycotina</taxon>
        <taxon>Agaricomycetes</taxon>
        <taxon>Agaricomycetidae</taxon>
        <taxon>Agaricales</taxon>
        <taxon>Marasmiineae</taxon>
        <taxon>Mycenaceae</taxon>
        <taxon>Mycena</taxon>
    </lineage>
</organism>
<proteinExistence type="predicted"/>
<reference evidence="1" key="1">
    <citation type="submission" date="2023-03" db="EMBL/GenBank/DDBJ databases">
        <title>Massive genome expansion in bonnet fungi (Mycena s.s.) driven by repeated elements and novel gene families across ecological guilds.</title>
        <authorList>
            <consortium name="Lawrence Berkeley National Laboratory"/>
            <person name="Harder C.B."/>
            <person name="Miyauchi S."/>
            <person name="Viragh M."/>
            <person name="Kuo A."/>
            <person name="Thoen E."/>
            <person name="Andreopoulos B."/>
            <person name="Lu D."/>
            <person name="Skrede I."/>
            <person name="Drula E."/>
            <person name="Henrissat B."/>
            <person name="Morin E."/>
            <person name="Kohler A."/>
            <person name="Barry K."/>
            <person name="LaButti K."/>
            <person name="Morin E."/>
            <person name="Salamov A."/>
            <person name="Lipzen A."/>
            <person name="Mereny Z."/>
            <person name="Hegedus B."/>
            <person name="Baldrian P."/>
            <person name="Stursova M."/>
            <person name="Weitz H."/>
            <person name="Taylor A."/>
            <person name="Grigoriev I.V."/>
            <person name="Nagy L.G."/>
            <person name="Martin F."/>
            <person name="Kauserud H."/>
        </authorList>
    </citation>
    <scope>NUCLEOTIDE SEQUENCE</scope>
    <source>
        <strain evidence="1">9144</strain>
    </source>
</reference>
<protein>
    <submittedName>
        <fullName evidence="1">Uncharacterized protein</fullName>
    </submittedName>
</protein>
<gene>
    <name evidence="1" type="ORF">GGX14DRAFT_392961</name>
</gene>
<accession>A0AAD6VI45</accession>
<comment type="caution">
    <text evidence="1">The sequence shown here is derived from an EMBL/GenBank/DDBJ whole genome shotgun (WGS) entry which is preliminary data.</text>
</comment>
<keyword evidence="2" id="KW-1185">Reference proteome</keyword>
<dbReference type="Proteomes" id="UP001219525">
    <property type="component" value="Unassembled WGS sequence"/>
</dbReference>